<gene>
    <name evidence="2" type="ORF">Y1Q_0008723</name>
</gene>
<feature type="compositionally biased region" description="Basic and acidic residues" evidence="1">
    <location>
        <begin position="1"/>
        <end position="11"/>
    </location>
</feature>
<evidence type="ECO:0000313" key="2">
    <source>
        <dbReference type="EMBL" id="KYO33546.1"/>
    </source>
</evidence>
<sequence>MYLASHPDKLELGPSLTEDSGPGEVELASRLLEEQRTQAAELIGEFGDVFQETPGEARVNAADKFDAYLMPRVDELVENIGQAHYISTLDLTKASATSEESEPTFLRHYSYNSEMCVPCR</sequence>
<protein>
    <submittedName>
        <fullName evidence="2">Uncharacterized protein</fullName>
    </submittedName>
</protein>
<accession>A0A151N9T6</accession>
<dbReference type="AlphaFoldDB" id="A0A151N9T6"/>
<dbReference type="EMBL" id="AKHW03003682">
    <property type="protein sequence ID" value="KYO33546.1"/>
    <property type="molecule type" value="Genomic_DNA"/>
</dbReference>
<proteinExistence type="predicted"/>
<keyword evidence="3" id="KW-1185">Reference proteome</keyword>
<evidence type="ECO:0000256" key="1">
    <source>
        <dbReference type="SAM" id="MobiDB-lite"/>
    </source>
</evidence>
<feature type="region of interest" description="Disordered" evidence="1">
    <location>
        <begin position="1"/>
        <end position="23"/>
    </location>
</feature>
<reference evidence="2 3" key="1">
    <citation type="journal article" date="2012" name="Genome Biol.">
        <title>Sequencing three crocodilian genomes to illuminate the evolution of archosaurs and amniotes.</title>
        <authorList>
            <person name="St John J.A."/>
            <person name="Braun E.L."/>
            <person name="Isberg S.R."/>
            <person name="Miles L.G."/>
            <person name="Chong A.Y."/>
            <person name="Gongora J."/>
            <person name="Dalzell P."/>
            <person name="Moran C."/>
            <person name="Bed'hom B."/>
            <person name="Abzhanov A."/>
            <person name="Burgess S.C."/>
            <person name="Cooksey A.M."/>
            <person name="Castoe T.A."/>
            <person name="Crawford N.G."/>
            <person name="Densmore L.D."/>
            <person name="Drew J.C."/>
            <person name="Edwards S.V."/>
            <person name="Faircloth B.C."/>
            <person name="Fujita M.K."/>
            <person name="Greenwold M.J."/>
            <person name="Hoffmann F.G."/>
            <person name="Howard J.M."/>
            <person name="Iguchi T."/>
            <person name="Janes D.E."/>
            <person name="Khan S.Y."/>
            <person name="Kohno S."/>
            <person name="de Koning A.J."/>
            <person name="Lance S.L."/>
            <person name="McCarthy F.M."/>
            <person name="McCormack J.E."/>
            <person name="Merchant M.E."/>
            <person name="Peterson D.G."/>
            <person name="Pollock D.D."/>
            <person name="Pourmand N."/>
            <person name="Raney B.J."/>
            <person name="Roessler K.A."/>
            <person name="Sanford J.R."/>
            <person name="Sawyer R.H."/>
            <person name="Schmidt C.J."/>
            <person name="Triplett E.W."/>
            <person name="Tuberville T.D."/>
            <person name="Venegas-Anaya M."/>
            <person name="Howard J.T."/>
            <person name="Jarvis E.D."/>
            <person name="Guillette L.J.Jr."/>
            <person name="Glenn T.C."/>
            <person name="Green R.E."/>
            <person name="Ray D.A."/>
        </authorList>
    </citation>
    <scope>NUCLEOTIDE SEQUENCE [LARGE SCALE GENOMIC DNA]</scope>
    <source>
        <strain evidence="2">KSC_2009_1</strain>
    </source>
</reference>
<dbReference type="Proteomes" id="UP000050525">
    <property type="component" value="Unassembled WGS sequence"/>
</dbReference>
<evidence type="ECO:0000313" key="3">
    <source>
        <dbReference type="Proteomes" id="UP000050525"/>
    </source>
</evidence>
<comment type="caution">
    <text evidence="2">The sequence shown here is derived from an EMBL/GenBank/DDBJ whole genome shotgun (WGS) entry which is preliminary data.</text>
</comment>
<name>A0A151N9T6_ALLMI</name>
<organism evidence="2 3">
    <name type="scientific">Alligator mississippiensis</name>
    <name type="common">American alligator</name>
    <dbReference type="NCBI Taxonomy" id="8496"/>
    <lineage>
        <taxon>Eukaryota</taxon>
        <taxon>Metazoa</taxon>
        <taxon>Chordata</taxon>
        <taxon>Craniata</taxon>
        <taxon>Vertebrata</taxon>
        <taxon>Euteleostomi</taxon>
        <taxon>Archelosauria</taxon>
        <taxon>Archosauria</taxon>
        <taxon>Crocodylia</taxon>
        <taxon>Alligatoridae</taxon>
        <taxon>Alligatorinae</taxon>
        <taxon>Alligator</taxon>
    </lineage>
</organism>